<dbReference type="EMBL" id="SGIS01000008">
    <property type="protein sequence ID" value="RZF65151.1"/>
    <property type="molecule type" value="Genomic_DNA"/>
</dbReference>
<dbReference type="Proteomes" id="UP000292085">
    <property type="component" value="Unassembled WGS sequence"/>
</dbReference>
<evidence type="ECO:0000313" key="3">
    <source>
        <dbReference type="Proteomes" id="UP000292085"/>
    </source>
</evidence>
<proteinExistence type="predicted"/>
<dbReference type="AlphaFoldDB" id="A0A4Q6XYR8"/>
<protein>
    <recommendedName>
        <fullName evidence="4">UrcA family protein</fullName>
    </recommendedName>
</protein>
<evidence type="ECO:0008006" key="4">
    <source>
        <dbReference type="Google" id="ProtNLM"/>
    </source>
</evidence>
<keyword evidence="3" id="KW-1185">Reference proteome</keyword>
<sequence>MRKLALALAIAVLSTPAFAQDVGPALDPGAMTGWAGGAAAQYSLRHRGRRRAPPMSASEASARAKCAHRYTVASNLGMDHPTTRHLFRLCRAAGYY</sequence>
<feature type="chain" id="PRO_5020609604" description="UrcA family protein" evidence="1">
    <location>
        <begin position="20"/>
        <end position="96"/>
    </location>
</feature>
<dbReference type="OrthoDB" id="7589828at2"/>
<keyword evidence="1" id="KW-0732">Signal</keyword>
<evidence type="ECO:0000313" key="2">
    <source>
        <dbReference type="EMBL" id="RZF65151.1"/>
    </source>
</evidence>
<dbReference type="RefSeq" id="WP_130155984.1">
    <property type="nucleotide sequence ID" value="NZ_SGIS01000008.1"/>
</dbReference>
<feature type="signal peptide" evidence="1">
    <location>
        <begin position="1"/>
        <end position="19"/>
    </location>
</feature>
<evidence type="ECO:0000256" key="1">
    <source>
        <dbReference type="SAM" id="SignalP"/>
    </source>
</evidence>
<name>A0A4Q6XYR8_9SPHN</name>
<organism evidence="2 3">
    <name type="scientific">Sphingomonas populi</name>
    <dbReference type="NCBI Taxonomy" id="2484750"/>
    <lineage>
        <taxon>Bacteria</taxon>
        <taxon>Pseudomonadati</taxon>
        <taxon>Pseudomonadota</taxon>
        <taxon>Alphaproteobacteria</taxon>
        <taxon>Sphingomonadales</taxon>
        <taxon>Sphingomonadaceae</taxon>
        <taxon>Sphingomonas</taxon>
    </lineage>
</organism>
<reference evidence="2 3" key="1">
    <citation type="submission" date="2019-02" db="EMBL/GenBank/DDBJ databases">
        <authorList>
            <person name="Li Y."/>
        </authorList>
    </citation>
    <scope>NUCLEOTIDE SEQUENCE [LARGE SCALE GENOMIC DNA]</scope>
    <source>
        <strain evidence="2 3">3-7</strain>
    </source>
</reference>
<gene>
    <name evidence="2" type="ORF">EWE75_07210</name>
</gene>
<comment type="caution">
    <text evidence="2">The sequence shown here is derived from an EMBL/GenBank/DDBJ whole genome shotgun (WGS) entry which is preliminary data.</text>
</comment>
<accession>A0A4Q6XYR8</accession>